<evidence type="ECO:0000256" key="2">
    <source>
        <dbReference type="ARBA" id="ARBA00022603"/>
    </source>
</evidence>
<dbReference type="GO" id="GO:0008168">
    <property type="term" value="F:methyltransferase activity"/>
    <property type="evidence" value="ECO:0007669"/>
    <property type="project" value="UniProtKB-KW"/>
</dbReference>
<proteinExistence type="inferred from homology"/>
<keyword evidence="7" id="KW-1185">Reference proteome</keyword>
<reference evidence="6 7" key="1">
    <citation type="submission" date="2024-02" db="EMBL/GenBank/DDBJ databases">
        <title>Bacteria isolated from the canopy kelp, Nereocystis luetkeana.</title>
        <authorList>
            <person name="Pfister C.A."/>
            <person name="Younker I.T."/>
            <person name="Light S.H."/>
        </authorList>
    </citation>
    <scope>NUCLEOTIDE SEQUENCE [LARGE SCALE GENOMIC DNA]</scope>
    <source>
        <strain evidence="6 7">TI.4.07</strain>
    </source>
</reference>
<evidence type="ECO:0000313" key="7">
    <source>
        <dbReference type="Proteomes" id="UP001379949"/>
    </source>
</evidence>
<evidence type="ECO:0000313" key="6">
    <source>
        <dbReference type="EMBL" id="MEL0614744.1"/>
    </source>
</evidence>
<dbReference type="Gene3D" id="3.40.1280.10">
    <property type="match status" value="1"/>
</dbReference>
<dbReference type="RefSeq" id="WP_341568034.1">
    <property type="nucleotide sequence ID" value="NZ_JBAKAR010000019.1"/>
</dbReference>
<dbReference type="GO" id="GO:0032259">
    <property type="term" value="P:methylation"/>
    <property type="evidence" value="ECO:0007669"/>
    <property type="project" value="UniProtKB-KW"/>
</dbReference>
<dbReference type="SUPFAM" id="SSF75217">
    <property type="entry name" value="alpha/beta knot"/>
    <property type="match status" value="1"/>
</dbReference>
<evidence type="ECO:0000256" key="1">
    <source>
        <dbReference type="ARBA" id="ARBA00007228"/>
    </source>
</evidence>
<protein>
    <submittedName>
        <fullName evidence="6">RNA methyltransferase</fullName>
    </submittedName>
</protein>
<comment type="similarity">
    <text evidence="1">Belongs to the class IV-like SAM-binding methyltransferase superfamily. RNA methyltransferase TrmH family.</text>
</comment>
<evidence type="ECO:0000256" key="4">
    <source>
        <dbReference type="ARBA" id="ARBA00022691"/>
    </source>
</evidence>
<dbReference type="InterPro" id="IPR029028">
    <property type="entry name" value="Alpha/beta_knot_MTases"/>
</dbReference>
<name>A0ABU9GAR1_9GAMM</name>
<dbReference type="CDD" id="cd18098">
    <property type="entry name" value="SpoU-like"/>
    <property type="match status" value="1"/>
</dbReference>
<dbReference type="PANTHER" id="PTHR42786">
    <property type="entry name" value="TRNA/RRNA METHYLTRANSFERASE"/>
    <property type="match status" value="1"/>
</dbReference>
<sequence>MNTDFVSIGLTNPKSTSNVGSVMRAAGCYQVDQVLYSGQRYDRAAKLSTDTKKAHVSIPLINIASLGLDELIDAVDTQTKIVCVDLIQGATPLPAFEHPEKALYVFGPEDGTISQKVVDRADHVVFVPTIGCMNLAASVNVVLYDRLAKSSRAVADDELIRSSKDVNNNVKVRTKHA</sequence>
<evidence type="ECO:0000259" key="5">
    <source>
        <dbReference type="Pfam" id="PF00588"/>
    </source>
</evidence>
<dbReference type="Pfam" id="PF00588">
    <property type="entry name" value="SpoU_methylase"/>
    <property type="match status" value="1"/>
</dbReference>
<accession>A0ABU9GAR1</accession>
<keyword evidence="2 6" id="KW-0489">Methyltransferase</keyword>
<dbReference type="EMBL" id="JBAKAR010000019">
    <property type="protein sequence ID" value="MEL0614744.1"/>
    <property type="molecule type" value="Genomic_DNA"/>
</dbReference>
<dbReference type="InterPro" id="IPR029026">
    <property type="entry name" value="tRNA_m1G_MTases_N"/>
</dbReference>
<dbReference type="InterPro" id="IPR001537">
    <property type="entry name" value="SpoU_MeTrfase"/>
</dbReference>
<keyword evidence="4" id="KW-0949">S-adenosyl-L-methionine</keyword>
<dbReference type="InterPro" id="IPR004384">
    <property type="entry name" value="RNA_MeTrfase_TrmJ/LasT"/>
</dbReference>
<keyword evidence="3" id="KW-0808">Transferase</keyword>
<gene>
    <name evidence="6" type="ORF">V6242_16445</name>
</gene>
<comment type="caution">
    <text evidence="6">The sequence shown here is derived from an EMBL/GenBank/DDBJ whole genome shotgun (WGS) entry which is preliminary data.</text>
</comment>
<evidence type="ECO:0000256" key="3">
    <source>
        <dbReference type="ARBA" id="ARBA00022679"/>
    </source>
</evidence>
<dbReference type="PANTHER" id="PTHR42786:SF6">
    <property type="entry name" value="TRNA_RRNA METHYLTRANSFERASE SPOU TYPE DOMAIN-CONTAINING PROTEIN"/>
    <property type="match status" value="1"/>
</dbReference>
<feature type="domain" description="tRNA/rRNA methyltransferase SpoU type" evidence="5">
    <location>
        <begin position="8"/>
        <end position="144"/>
    </location>
</feature>
<organism evidence="6 7">
    <name type="scientific">Marinomonas arenicola</name>
    <dbReference type="NCBI Taxonomy" id="569601"/>
    <lineage>
        <taxon>Bacteria</taxon>
        <taxon>Pseudomonadati</taxon>
        <taxon>Pseudomonadota</taxon>
        <taxon>Gammaproteobacteria</taxon>
        <taxon>Oceanospirillales</taxon>
        <taxon>Oceanospirillaceae</taxon>
        <taxon>Marinomonas</taxon>
    </lineage>
</organism>
<dbReference type="Proteomes" id="UP001379949">
    <property type="component" value="Unassembled WGS sequence"/>
</dbReference>